<dbReference type="GO" id="GO:0009228">
    <property type="term" value="P:thiamine biosynthetic process"/>
    <property type="evidence" value="ECO:0007669"/>
    <property type="project" value="UniProtKB-KW"/>
</dbReference>
<evidence type="ECO:0000313" key="4">
    <source>
        <dbReference type="EMBL" id="SNR17039.1"/>
    </source>
</evidence>
<dbReference type="AlphaFoldDB" id="A0A238UCZ2"/>
<dbReference type="SUPFAM" id="SSF51391">
    <property type="entry name" value="Thiamin phosphate synthase"/>
    <property type="match status" value="1"/>
</dbReference>
<reference evidence="4 5" key="1">
    <citation type="submission" date="2017-07" db="EMBL/GenBank/DDBJ databases">
        <authorList>
            <person name="Sun Z.S."/>
            <person name="Albrecht U."/>
            <person name="Echele G."/>
            <person name="Lee C.C."/>
        </authorList>
    </citation>
    <scope>NUCLEOTIDE SEQUENCE [LARGE SCALE GENOMIC DNA]</scope>
    <source>
        <strain evidence="5">type strain: KCTC 22618</strain>
    </source>
</reference>
<evidence type="ECO:0000259" key="3">
    <source>
        <dbReference type="Pfam" id="PF02581"/>
    </source>
</evidence>
<dbReference type="Gene3D" id="3.20.20.70">
    <property type="entry name" value="Aldolase class I"/>
    <property type="match status" value="1"/>
</dbReference>
<comment type="pathway">
    <text evidence="1">Cofactor biosynthesis; thiamine diphosphate biosynthesis.</text>
</comment>
<dbReference type="EC" id="2.5.1.3" evidence="4"/>
<keyword evidence="4" id="KW-0808">Transferase</keyword>
<dbReference type="Proteomes" id="UP000215214">
    <property type="component" value="Chromosome TJEJU"/>
</dbReference>
<protein>
    <submittedName>
        <fullName evidence="4">Thiamin-phosphate pyrophosphorylase</fullName>
        <ecNumber evidence="4">2.5.1.3</ecNumber>
    </submittedName>
</protein>
<dbReference type="RefSeq" id="WP_095073988.1">
    <property type="nucleotide sequence ID" value="NZ_LT899436.1"/>
</dbReference>
<dbReference type="InterPro" id="IPR013785">
    <property type="entry name" value="Aldolase_TIM"/>
</dbReference>
<dbReference type="OrthoDB" id="194683at2"/>
<dbReference type="PANTHER" id="PTHR20857">
    <property type="entry name" value="THIAMINE-PHOSPHATE PYROPHOSPHORYLASE"/>
    <property type="match status" value="1"/>
</dbReference>
<dbReference type="GO" id="GO:0005737">
    <property type="term" value="C:cytoplasm"/>
    <property type="evidence" value="ECO:0007669"/>
    <property type="project" value="TreeGrafter"/>
</dbReference>
<keyword evidence="2" id="KW-0784">Thiamine biosynthesis</keyword>
<dbReference type="PANTHER" id="PTHR20857:SF15">
    <property type="entry name" value="THIAMINE-PHOSPHATE SYNTHASE"/>
    <property type="match status" value="1"/>
</dbReference>
<dbReference type="Pfam" id="PF02581">
    <property type="entry name" value="TMP-TENI"/>
    <property type="match status" value="1"/>
</dbReference>
<evidence type="ECO:0000256" key="1">
    <source>
        <dbReference type="ARBA" id="ARBA00004948"/>
    </source>
</evidence>
<name>A0A238UCZ2_9FLAO</name>
<keyword evidence="5" id="KW-1185">Reference proteome</keyword>
<gene>
    <name evidence="4" type="ORF">TJEJU_3389</name>
</gene>
<dbReference type="GO" id="GO:0004789">
    <property type="term" value="F:thiamine-phosphate diphosphorylase activity"/>
    <property type="evidence" value="ECO:0007669"/>
    <property type="project" value="UniProtKB-EC"/>
</dbReference>
<evidence type="ECO:0000256" key="2">
    <source>
        <dbReference type="ARBA" id="ARBA00022977"/>
    </source>
</evidence>
<dbReference type="InterPro" id="IPR022998">
    <property type="entry name" value="ThiamineP_synth_TenI"/>
</dbReference>
<feature type="domain" description="Thiamine phosphate synthase/TenI" evidence="3">
    <location>
        <begin position="4"/>
        <end position="175"/>
    </location>
</feature>
<sequence>MLIVLTSEKEIQNEAALLNQLFENGLEVLHLRKPSFDIEGYRNLLKEINPEYYQKIMIHQFHDLCAEFVLKGIHIQEQPRLDLGEKLEGYVSLYMSEGFKVSSSFHEPEVLDTCEINFDYHLLSPVFSSISKQGYEGRGFDVNSIDKTIIGMGGVNANTIPKVLELGYKGIGVLGGVWNTEDPIKSFEEIKRHYKV</sequence>
<dbReference type="EMBL" id="LT899436">
    <property type="protein sequence ID" value="SNR17039.1"/>
    <property type="molecule type" value="Genomic_DNA"/>
</dbReference>
<dbReference type="KEGG" id="tje:TJEJU_3389"/>
<dbReference type="CDD" id="cd00564">
    <property type="entry name" value="TMP_TenI"/>
    <property type="match status" value="1"/>
</dbReference>
<dbReference type="InterPro" id="IPR036206">
    <property type="entry name" value="ThiamineP_synth_sf"/>
</dbReference>
<organism evidence="4 5">
    <name type="scientific">Tenacibaculum jejuense</name>
    <dbReference type="NCBI Taxonomy" id="584609"/>
    <lineage>
        <taxon>Bacteria</taxon>
        <taxon>Pseudomonadati</taxon>
        <taxon>Bacteroidota</taxon>
        <taxon>Flavobacteriia</taxon>
        <taxon>Flavobacteriales</taxon>
        <taxon>Flavobacteriaceae</taxon>
        <taxon>Tenacibaculum</taxon>
    </lineage>
</organism>
<accession>A0A238UCZ2</accession>
<evidence type="ECO:0000313" key="5">
    <source>
        <dbReference type="Proteomes" id="UP000215214"/>
    </source>
</evidence>
<proteinExistence type="predicted"/>